<dbReference type="PANTHER" id="PTHR30469:SF36">
    <property type="entry name" value="BLL3903 PROTEIN"/>
    <property type="match status" value="1"/>
</dbReference>
<evidence type="ECO:0000259" key="8">
    <source>
        <dbReference type="Pfam" id="PF25917"/>
    </source>
</evidence>
<keyword evidence="3" id="KW-1003">Cell membrane</keyword>
<comment type="caution">
    <text evidence="11">The sequence shown here is derived from an EMBL/GenBank/DDBJ whole genome shotgun (WGS) entry which is preliminary data.</text>
</comment>
<proteinExistence type="inferred from homology"/>
<comment type="subcellular location">
    <subcellularLocation>
        <location evidence="1">Cell membrane</location>
    </subcellularLocation>
</comment>
<dbReference type="Gene3D" id="1.10.287.470">
    <property type="entry name" value="Helix hairpin bin"/>
    <property type="match status" value="1"/>
</dbReference>
<dbReference type="Pfam" id="PF25917">
    <property type="entry name" value="BSH_RND"/>
    <property type="match status" value="1"/>
</dbReference>
<dbReference type="GO" id="GO:1990281">
    <property type="term" value="C:efflux pump complex"/>
    <property type="evidence" value="ECO:0007669"/>
    <property type="project" value="TreeGrafter"/>
</dbReference>
<evidence type="ECO:0000259" key="7">
    <source>
        <dbReference type="Pfam" id="PF25876"/>
    </source>
</evidence>
<evidence type="ECO:0000256" key="4">
    <source>
        <dbReference type="ARBA" id="ARBA00022519"/>
    </source>
</evidence>
<dbReference type="SUPFAM" id="SSF111369">
    <property type="entry name" value="HlyD-like secretion proteins"/>
    <property type="match status" value="1"/>
</dbReference>
<sequence>MGRGVCGTMKKRNFLLTIAVLGIVAGMAFATRSSWMGGDAATAQGTHQQRVVSIDLAKAERKSVPVDVDAIGTVTPISSVALKSRLETTIVSVHFEDGARVNEGDLLFTLDARQIDAQIEQAEGVLARDQAQLEGAQRDLRRYTELVGKGATTQVNLDNAKTQSDILIGTIKADQSALDNLRVQKSFTIIRAPFAGRISAANVKVGNFVRPADTQPLATINQMAPVYVTFAVPQRALVDLREAIGKGYPKVVATVPGRQRSEQGKVAMVENTVDATTGMVTVRGIMTNENETLWPGTIVQTKLIIRSEEAVVVPTVAVQRSQNGNFVFVAKDGVARVQPVKVDRTSQGSSVISEGLAGGESVVVDGQLLLSDGSRVEPRARKAGA</sequence>
<dbReference type="Pfam" id="PF25876">
    <property type="entry name" value="HH_MFP_RND"/>
    <property type="match status" value="1"/>
</dbReference>
<dbReference type="Pfam" id="PF25944">
    <property type="entry name" value="Beta-barrel_RND"/>
    <property type="match status" value="1"/>
</dbReference>
<name>A0A120FPR3_9BRAD</name>
<dbReference type="EMBL" id="LNCU01000042">
    <property type="protein sequence ID" value="KWV57379.1"/>
    <property type="molecule type" value="Genomic_DNA"/>
</dbReference>
<keyword evidence="6" id="KW-0175">Coiled coil</keyword>
<evidence type="ECO:0000256" key="2">
    <source>
        <dbReference type="ARBA" id="ARBA00009477"/>
    </source>
</evidence>
<comment type="similarity">
    <text evidence="2">Belongs to the membrane fusion protein (MFP) (TC 8.A.1) family.</text>
</comment>
<dbReference type="InterPro" id="IPR058626">
    <property type="entry name" value="MdtA-like_b-barrel"/>
</dbReference>
<evidence type="ECO:0000313" key="11">
    <source>
        <dbReference type="EMBL" id="KWV57379.1"/>
    </source>
</evidence>
<feature type="domain" description="Multidrug resistance protein MdtA-like barrel-sandwich hybrid" evidence="8">
    <location>
        <begin position="80"/>
        <end position="220"/>
    </location>
</feature>
<dbReference type="NCBIfam" id="TIGR01730">
    <property type="entry name" value="RND_mfp"/>
    <property type="match status" value="1"/>
</dbReference>
<feature type="domain" description="YknX-like C-terminal permuted SH3-like" evidence="10">
    <location>
        <begin position="311"/>
        <end position="377"/>
    </location>
</feature>
<dbReference type="Gene3D" id="2.40.50.100">
    <property type="match status" value="1"/>
</dbReference>
<evidence type="ECO:0000259" key="10">
    <source>
        <dbReference type="Pfam" id="PF25989"/>
    </source>
</evidence>
<dbReference type="GO" id="GO:0015562">
    <property type="term" value="F:efflux transmembrane transporter activity"/>
    <property type="evidence" value="ECO:0007669"/>
    <property type="project" value="TreeGrafter"/>
</dbReference>
<reference evidence="11 12" key="1">
    <citation type="submission" date="2015-11" db="EMBL/GenBank/DDBJ databases">
        <title>Draft Genome Sequence of the Strain BR 10303 (Bradyrhizobium sp.) isolated from nodules of Centrolobium paraense.</title>
        <authorList>
            <person name="Zelli J.E."/>
            <person name="Simoes-Araujo J.L."/>
            <person name="Barauna A.C."/>
            <person name="Silva K."/>
        </authorList>
    </citation>
    <scope>NUCLEOTIDE SEQUENCE [LARGE SCALE GENOMIC DNA]</scope>
    <source>
        <strain evidence="11 12">BR 10303</strain>
    </source>
</reference>
<dbReference type="InterPro" id="IPR058624">
    <property type="entry name" value="MdtA-like_HH"/>
</dbReference>
<feature type="domain" description="Multidrug resistance protein MdtA-like beta-barrel" evidence="9">
    <location>
        <begin position="225"/>
        <end position="303"/>
    </location>
</feature>
<dbReference type="Proteomes" id="UP000057737">
    <property type="component" value="Unassembled WGS sequence"/>
</dbReference>
<dbReference type="InterPro" id="IPR058625">
    <property type="entry name" value="MdtA-like_BSH"/>
</dbReference>
<dbReference type="Pfam" id="PF25989">
    <property type="entry name" value="YknX_C"/>
    <property type="match status" value="1"/>
</dbReference>
<protein>
    <submittedName>
        <fullName evidence="11">Hemolysin D</fullName>
    </submittedName>
</protein>
<keyword evidence="4" id="KW-0997">Cell inner membrane</keyword>
<dbReference type="PANTHER" id="PTHR30469">
    <property type="entry name" value="MULTIDRUG RESISTANCE PROTEIN MDTA"/>
    <property type="match status" value="1"/>
</dbReference>
<feature type="coiled-coil region" evidence="6">
    <location>
        <begin position="119"/>
        <end position="146"/>
    </location>
</feature>
<dbReference type="AlphaFoldDB" id="A0A120FPR3"/>
<dbReference type="InterPro" id="IPR058637">
    <property type="entry name" value="YknX-like_C"/>
</dbReference>
<keyword evidence="12" id="KW-1185">Reference proteome</keyword>
<keyword evidence="5" id="KW-0472">Membrane</keyword>
<gene>
    <name evidence="11" type="ORF">AS156_39390</name>
</gene>
<evidence type="ECO:0000259" key="9">
    <source>
        <dbReference type="Pfam" id="PF25944"/>
    </source>
</evidence>
<evidence type="ECO:0000256" key="6">
    <source>
        <dbReference type="SAM" id="Coils"/>
    </source>
</evidence>
<accession>A0A120FPR3</accession>
<evidence type="ECO:0000256" key="1">
    <source>
        <dbReference type="ARBA" id="ARBA00004236"/>
    </source>
</evidence>
<evidence type="ECO:0000313" key="12">
    <source>
        <dbReference type="Proteomes" id="UP000057737"/>
    </source>
</evidence>
<evidence type="ECO:0000256" key="5">
    <source>
        <dbReference type="ARBA" id="ARBA00023136"/>
    </source>
</evidence>
<feature type="domain" description="Multidrug resistance protein MdtA-like alpha-helical hairpin" evidence="7">
    <location>
        <begin position="119"/>
        <end position="184"/>
    </location>
</feature>
<dbReference type="Gene3D" id="2.40.420.20">
    <property type="match status" value="1"/>
</dbReference>
<dbReference type="InterPro" id="IPR006143">
    <property type="entry name" value="RND_pump_MFP"/>
</dbReference>
<dbReference type="Gene3D" id="2.40.30.170">
    <property type="match status" value="1"/>
</dbReference>
<evidence type="ECO:0000256" key="3">
    <source>
        <dbReference type="ARBA" id="ARBA00022475"/>
    </source>
</evidence>
<organism evidence="11 12">
    <name type="scientific">Bradyrhizobium macuxiense</name>
    <dbReference type="NCBI Taxonomy" id="1755647"/>
    <lineage>
        <taxon>Bacteria</taxon>
        <taxon>Pseudomonadati</taxon>
        <taxon>Pseudomonadota</taxon>
        <taxon>Alphaproteobacteria</taxon>
        <taxon>Hyphomicrobiales</taxon>
        <taxon>Nitrobacteraceae</taxon>
        <taxon>Bradyrhizobium</taxon>
    </lineage>
</organism>